<reference evidence="2" key="1">
    <citation type="journal article" date="2013" name="Genome Announc.">
        <title>Draft genome sequence of Botrytis cinerea BcDW1, inoculum for noble rot of grape berries.</title>
        <authorList>
            <person name="Blanco-Ulate B."/>
            <person name="Allen G."/>
            <person name="Powell A.L."/>
            <person name="Cantu D."/>
        </authorList>
    </citation>
    <scope>NUCLEOTIDE SEQUENCE [LARGE SCALE GENOMIC DNA]</scope>
    <source>
        <strain evidence="2">BcDW1</strain>
    </source>
</reference>
<sequence length="141" mass="15906">MIRFSSKVSHTLVNTISTFIQTERPMNKFQATMRVLKHSKLFEKIFENITIFVPLRVLQCMHPTSASTFFLHCQASGLCLYICLLTQASKEIFPATGPSDAAFEVEIQALGNTQSLELQLLHHLNNSQSIRNMTVNGSQTF</sequence>
<organism evidence="1 2">
    <name type="scientific">Botryotinia fuckeliana (strain BcDW1)</name>
    <name type="common">Noble rot fungus</name>
    <name type="synonym">Botrytis cinerea</name>
    <dbReference type="NCBI Taxonomy" id="1290391"/>
    <lineage>
        <taxon>Eukaryota</taxon>
        <taxon>Fungi</taxon>
        <taxon>Dikarya</taxon>
        <taxon>Ascomycota</taxon>
        <taxon>Pezizomycotina</taxon>
        <taxon>Leotiomycetes</taxon>
        <taxon>Helotiales</taxon>
        <taxon>Sclerotiniaceae</taxon>
        <taxon>Botrytis</taxon>
    </lineage>
</organism>
<dbReference type="Proteomes" id="UP000012045">
    <property type="component" value="Unassembled WGS sequence"/>
</dbReference>
<dbReference type="EMBL" id="KB707979">
    <property type="protein sequence ID" value="EMR83795.1"/>
    <property type="molecule type" value="Genomic_DNA"/>
</dbReference>
<dbReference type="AlphaFoldDB" id="M7TRA1"/>
<gene>
    <name evidence="1" type="ORF">BcDW1_7536</name>
</gene>
<proteinExistence type="predicted"/>
<dbReference type="HOGENOM" id="CLU_1825001_0_0_1"/>
<name>M7TRA1_BOTF1</name>
<evidence type="ECO:0000313" key="2">
    <source>
        <dbReference type="Proteomes" id="UP000012045"/>
    </source>
</evidence>
<protein>
    <submittedName>
        <fullName evidence="1">Uncharacterized protein</fullName>
    </submittedName>
</protein>
<evidence type="ECO:0000313" key="1">
    <source>
        <dbReference type="EMBL" id="EMR83795.1"/>
    </source>
</evidence>
<accession>M7TRA1</accession>